<proteinExistence type="predicted"/>
<dbReference type="PANTHER" id="PTHR35586:SF1">
    <property type="entry name" value="SLL1691 PROTEIN"/>
    <property type="match status" value="1"/>
</dbReference>
<evidence type="ECO:0000313" key="1">
    <source>
        <dbReference type="EMBL" id="MFD2762401.1"/>
    </source>
</evidence>
<sequence>MKLATIVREQTETSEYTNHDLLFKDLIQTFFKEFIAVFFPDVHRHIDYHHTTLLSEEVHTDLHQGDTRRLDIVVETKLKGEDSVIIIHVEPQSYVQRNFHERMFHYYSLLYNKYRKPIVPIAVFSYDETRDEQDTFTIAFPFFHVLTFNFLKLELRKKNWRNYIQSNNPAAAALLSKMGYSSDERIEVKKEFLRMLVRMQLNPAKEYLIYGFFESYLKLNEKEEKELHEEIGKMDDGEKVMELTISYEEKGKKEGKKEGRIEGEQAAKQEIAAEMLRKGFSVDVVADLTHLEKDEIEKLKKTI</sequence>
<dbReference type="PANTHER" id="PTHR35586">
    <property type="entry name" value="SLL1691 PROTEIN"/>
    <property type="match status" value="1"/>
</dbReference>
<evidence type="ECO:0000313" key="2">
    <source>
        <dbReference type="Proteomes" id="UP001597502"/>
    </source>
</evidence>
<organism evidence="1 2">
    <name type="scientific">Lentibacillus juripiscarius</name>
    <dbReference type="NCBI Taxonomy" id="257446"/>
    <lineage>
        <taxon>Bacteria</taxon>
        <taxon>Bacillati</taxon>
        <taxon>Bacillota</taxon>
        <taxon>Bacilli</taxon>
        <taxon>Bacillales</taxon>
        <taxon>Bacillaceae</taxon>
        <taxon>Lentibacillus</taxon>
    </lineage>
</organism>
<protein>
    <submittedName>
        <fullName evidence="1">Rpn family recombination-promoting nuclease/putative transposase</fullName>
    </submittedName>
</protein>
<reference evidence="2" key="1">
    <citation type="journal article" date="2019" name="Int. J. Syst. Evol. Microbiol.">
        <title>The Global Catalogue of Microorganisms (GCM) 10K type strain sequencing project: providing services to taxonomists for standard genome sequencing and annotation.</title>
        <authorList>
            <consortium name="The Broad Institute Genomics Platform"/>
            <consortium name="The Broad Institute Genome Sequencing Center for Infectious Disease"/>
            <person name="Wu L."/>
            <person name="Ma J."/>
        </authorList>
    </citation>
    <scope>NUCLEOTIDE SEQUENCE [LARGE SCALE GENOMIC DNA]</scope>
    <source>
        <strain evidence="2">TISTR 1535</strain>
    </source>
</reference>
<gene>
    <name evidence="1" type="ORF">ACFSUO_15700</name>
</gene>
<accession>A0ABW5V8T2</accession>
<dbReference type="Proteomes" id="UP001597502">
    <property type="component" value="Unassembled WGS sequence"/>
</dbReference>
<dbReference type="EMBL" id="JBHUNA010000041">
    <property type="protein sequence ID" value="MFD2762401.1"/>
    <property type="molecule type" value="Genomic_DNA"/>
</dbReference>
<keyword evidence="2" id="KW-1185">Reference proteome</keyword>
<name>A0ABW5V8T2_9BACI</name>
<dbReference type="RefSeq" id="WP_382395868.1">
    <property type="nucleotide sequence ID" value="NZ_JBHUNA010000041.1"/>
</dbReference>
<comment type="caution">
    <text evidence="1">The sequence shown here is derived from an EMBL/GenBank/DDBJ whole genome shotgun (WGS) entry which is preliminary data.</text>
</comment>